<dbReference type="InterPro" id="IPR043907">
    <property type="entry name" value="DUF5770"/>
</dbReference>
<proteinExistence type="predicted"/>
<sequence length="141" mass="16630">MDHYYEDDYEFRAEFAARDRVGGEIEEGLDLFGKSIFRGIESDPVQRFYTGVESAAKQLIRENYFNLGKMHQVNLLRGIRKFNYPAYKNPMGTVLGFYVTSGGEKINAEKWRNVLSFMSEVTDMDQRDLLRYCRLWQTRQN</sequence>
<dbReference type="Pfam" id="PF19074">
    <property type="entry name" value="DUF5770"/>
    <property type="match status" value="1"/>
</dbReference>
<gene>
    <name evidence="1" type="ORF">GIV06</name>
</gene>
<evidence type="ECO:0000313" key="2">
    <source>
        <dbReference type="Proteomes" id="UP000102282"/>
    </source>
</evidence>
<accession>Q5GAL0</accession>
<protein>
    <submittedName>
        <fullName evidence="1">Uncharacterized protein</fullName>
    </submittedName>
</protein>
<organism evidence="1 2">
    <name type="scientific">Grouper iridovirus</name>
    <dbReference type="NCBI Taxonomy" id="127569"/>
    <lineage>
        <taxon>Viruses</taxon>
        <taxon>Varidnaviria</taxon>
        <taxon>Bamfordvirae</taxon>
        <taxon>Nucleocytoviricota</taxon>
        <taxon>Megaviricetes</taxon>
        <taxon>Pimascovirales</taxon>
        <taxon>Pimascovirales incertae sedis</taxon>
        <taxon>Iridoviridae</taxon>
        <taxon>Alphairidovirinae</taxon>
        <taxon>Ranavirus</taxon>
        <taxon>Ranavirus epinephelus1</taxon>
        <taxon>Singapore grouper iridovirus</taxon>
    </lineage>
</organism>
<dbReference type="EMBL" id="AY666015">
    <property type="protein sequence ID" value="AAV91033.1"/>
    <property type="molecule type" value="Genomic_DNA"/>
</dbReference>
<name>Q5GAL0_9VIRU</name>
<dbReference type="Proteomes" id="UP000102282">
    <property type="component" value="Genome"/>
</dbReference>
<reference evidence="1 2" key="1">
    <citation type="journal article" date="2005" name="J. Virol.">
        <title>Complete genome sequence of the grouper iridovirus and comparison of genomic organization with those of other iridoviruses.</title>
        <authorList>
            <person name="Tsai C.T."/>
            <person name="Ting J.W."/>
            <person name="Wu M.H."/>
            <person name="Wu M.F."/>
            <person name="Guo I.C."/>
            <person name="Chang C.Y."/>
        </authorList>
    </citation>
    <scope>NUCLEOTIDE SEQUENCE [LARGE SCALE GENOMIC DNA]</scope>
</reference>
<evidence type="ECO:0000313" key="1">
    <source>
        <dbReference type="EMBL" id="AAV91033.1"/>
    </source>
</evidence>